<feature type="transmembrane region" description="Helical" evidence="1">
    <location>
        <begin position="553"/>
        <end position="571"/>
    </location>
</feature>
<dbReference type="EMBL" id="MJAT01000001">
    <property type="protein sequence ID" value="OEH86986.1"/>
    <property type="molecule type" value="Genomic_DNA"/>
</dbReference>
<feature type="transmembrane region" description="Helical" evidence="1">
    <location>
        <begin position="710"/>
        <end position="728"/>
    </location>
</feature>
<keyword evidence="1" id="KW-0812">Transmembrane</keyword>
<feature type="transmembrane region" description="Helical" evidence="1">
    <location>
        <begin position="437"/>
        <end position="461"/>
    </location>
</feature>
<feature type="transmembrane region" description="Helical" evidence="1">
    <location>
        <begin position="177"/>
        <end position="195"/>
    </location>
</feature>
<dbReference type="RefSeq" id="WP_069700864.1">
    <property type="nucleotide sequence ID" value="NZ_MJAT01000001.1"/>
</dbReference>
<feature type="transmembrane region" description="Helical" evidence="1">
    <location>
        <begin position="687"/>
        <end position="704"/>
    </location>
</feature>
<dbReference type="Proteomes" id="UP000095255">
    <property type="component" value="Unassembled WGS sequence"/>
</dbReference>
<feature type="transmembrane region" description="Helical" evidence="1">
    <location>
        <begin position="284"/>
        <end position="301"/>
    </location>
</feature>
<feature type="transmembrane region" description="Helical" evidence="1">
    <location>
        <begin position="413"/>
        <end position="431"/>
    </location>
</feature>
<feature type="transmembrane region" description="Helical" evidence="1">
    <location>
        <begin position="495"/>
        <end position="512"/>
    </location>
</feature>
<name>A0A1E5LA39_9FIRM</name>
<keyword evidence="1" id="KW-0472">Membrane</keyword>
<feature type="transmembrane region" description="Helical" evidence="1">
    <location>
        <begin position="308"/>
        <end position="324"/>
    </location>
</feature>
<gene>
    <name evidence="2" type="ORF">BHU72_01650</name>
</gene>
<proteinExistence type="predicted"/>
<evidence type="ECO:0000313" key="3">
    <source>
        <dbReference type="Proteomes" id="UP000095255"/>
    </source>
</evidence>
<feature type="transmembrane region" description="Helical" evidence="1">
    <location>
        <begin position="524"/>
        <end position="541"/>
    </location>
</feature>
<feature type="transmembrane region" description="Helical" evidence="1">
    <location>
        <begin position="636"/>
        <end position="654"/>
    </location>
</feature>
<feature type="transmembrane region" description="Helical" evidence="1">
    <location>
        <begin position="82"/>
        <end position="105"/>
    </location>
</feature>
<feature type="transmembrane region" description="Helical" evidence="1">
    <location>
        <begin position="979"/>
        <end position="998"/>
    </location>
</feature>
<feature type="transmembrane region" description="Helical" evidence="1">
    <location>
        <begin position="931"/>
        <end position="947"/>
    </location>
</feature>
<dbReference type="STRING" id="1390249.BHU72_01650"/>
<feature type="transmembrane region" description="Helical" evidence="1">
    <location>
        <begin position="849"/>
        <end position="867"/>
    </location>
</feature>
<keyword evidence="1" id="KW-1133">Transmembrane helix</keyword>
<reference evidence="2 3" key="1">
    <citation type="submission" date="2016-09" db="EMBL/GenBank/DDBJ databases">
        <title>Desulfuribacillus arsenicus sp. nov., an obligately anaerobic, dissimilatory arsenic- and antimonate-reducing bacterium isolated from anoxic sediments.</title>
        <authorList>
            <person name="Abin C.A."/>
            <person name="Hollibaugh J.T."/>
        </authorList>
    </citation>
    <scope>NUCLEOTIDE SEQUENCE [LARGE SCALE GENOMIC DNA]</scope>
    <source>
        <strain evidence="2 3">MLFW-2</strain>
    </source>
</reference>
<feature type="transmembrane region" description="Helical" evidence="1">
    <location>
        <begin position="142"/>
        <end position="165"/>
    </location>
</feature>
<feature type="transmembrane region" description="Helical" evidence="1">
    <location>
        <begin position="229"/>
        <end position="247"/>
    </location>
</feature>
<feature type="transmembrane region" description="Helical" evidence="1">
    <location>
        <begin position="359"/>
        <end position="376"/>
    </location>
</feature>
<dbReference type="AlphaFoldDB" id="A0A1E5LA39"/>
<feature type="transmembrane region" description="Helical" evidence="1">
    <location>
        <begin position="954"/>
        <end position="973"/>
    </location>
</feature>
<feature type="transmembrane region" description="Helical" evidence="1">
    <location>
        <begin position="735"/>
        <end position="753"/>
    </location>
</feature>
<evidence type="ECO:0000313" key="2">
    <source>
        <dbReference type="EMBL" id="OEH86986.1"/>
    </source>
</evidence>
<evidence type="ECO:0000256" key="1">
    <source>
        <dbReference type="SAM" id="Phobius"/>
    </source>
</evidence>
<feature type="transmembrane region" description="Helical" evidence="1">
    <location>
        <begin position="468"/>
        <end position="489"/>
    </location>
</feature>
<feature type="transmembrane region" description="Helical" evidence="1">
    <location>
        <begin position="879"/>
        <end position="896"/>
    </location>
</feature>
<feature type="transmembrane region" description="Helical" evidence="1">
    <location>
        <begin position="259"/>
        <end position="278"/>
    </location>
</feature>
<feature type="transmembrane region" description="Helical" evidence="1">
    <location>
        <begin position="908"/>
        <end position="925"/>
    </location>
</feature>
<feature type="transmembrane region" description="Helical" evidence="1">
    <location>
        <begin position="111"/>
        <end position="130"/>
    </location>
</feature>
<feature type="transmembrane region" description="Helical" evidence="1">
    <location>
        <begin position="606"/>
        <end position="624"/>
    </location>
</feature>
<organism evidence="2 3">
    <name type="scientific">Desulfuribacillus stibiiarsenatis</name>
    <dbReference type="NCBI Taxonomy" id="1390249"/>
    <lineage>
        <taxon>Bacteria</taxon>
        <taxon>Bacillati</taxon>
        <taxon>Bacillota</taxon>
        <taxon>Desulfuribacillia</taxon>
        <taxon>Desulfuribacillales</taxon>
        <taxon>Desulfuribacillaceae</taxon>
        <taxon>Desulfuribacillus</taxon>
    </lineage>
</organism>
<feature type="transmembrane region" description="Helical" evidence="1">
    <location>
        <begin position="202"/>
        <end position="223"/>
    </location>
</feature>
<comment type="caution">
    <text evidence="2">The sequence shown here is derived from an EMBL/GenBank/DDBJ whole genome shotgun (WGS) entry which is preliminary data.</text>
</comment>
<evidence type="ECO:0008006" key="4">
    <source>
        <dbReference type="Google" id="ProtNLM"/>
    </source>
</evidence>
<feature type="transmembrane region" description="Helical" evidence="1">
    <location>
        <begin position="330"/>
        <end position="347"/>
    </location>
</feature>
<feature type="transmembrane region" description="Helical" evidence="1">
    <location>
        <begin position="382"/>
        <end position="406"/>
    </location>
</feature>
<protein>
    <recommendedName>
        <fullName evidence="4">DUF2157 domain-containing protein</fullName>
    </recommendedName>
</protein>
<feature type="transmembrane region" description="Helical" evidence="1">
    <location>
        <begin position="583"/>
        <end position="600"/>
    </location>
</feature>
<accession>A0A1E5LA39</accession>
<dbReference type="OrthoDB" id="1815069at2"/>
<feature type="transmembrane region" description="Helical" evidence="1">
    <location>
        <begin position="821"/>
        <end position="837"/>
    </location>
</feature>
<feature type="transmembrane region" description="Helical" evidence="1">
    <location>
        <begin position="660"/>
        <end position="680"/>
    </location>
</feature>
<keyword evidence="3" id="KW-1185">Reference proteome</keyword>
<sequence length="1022" mass="117328">MDNRTRKKIFEEELGALKQKEYITHDEYSIIANAYEIYSADRQLAVQKLQGIQTPSEKIIKPVYQPKPKKVLSAQDIRDRNITWILIVGVIMVLLSGVIIATSAWDNLNNMTKTIGISLVAVLFFAISWLTENKLKIEKTAFAFWILGSLFLPVTVLSIGYFQLFGTYLSITGEGKYLLGVFAVILCFPVYVYSAHRYQNKLFTWISLTTLSLGIGFAIASFYPPVDVFYLGMIVYNCLLLAGYMYLKKNQRFKLFFEELPLFTQVNLIVSTLLMLSFYKSPVFYGFNILLTAVLYMLMVYSQGKKEYVYVFGGLLVYGIYQVVENSILQSFNFLIFALAGFIFIGLEKYLKNDDSLKKIYQILSGVVSLIAFLYISAEAMMIGMGSSSVILLISYLLIALNYIYLAYKTERIIFSYLAPVFLMVAGFQSYQLMKNFYSFFGVPIHMFTLAVAMFLGLYVFNKHKYLIPIRFSSLLVSITVMFMTMLLAFVDSQFSLLTVMLLIFGIVCWVVHKKSDHPDLQFIGKWSMPVAWFLGILSYYSVVYPDFHESHYSIWLILATVILLGVHEIFRRKSQTELAESFFYVGHGALVYTVGNLILALSMGINQPILFIACLFVYIYSMYRTTMESMVKYSLYGAFTMFTITLLAFIEYWNLSSIHYTQVLLFASAGIFLLWYQVSDSWRKRIMFYLIPFSLITVLFTMIETTYFDVENVITSVLAIILSLWIIKACNRPLINILPLAAFIYIMDITVNDAMFQSYEKAFILLGTIFIVKIVGEKLQKHLYNTSTKKDYEIIDSIDWYTLTAFVLTIQMMFIYQANLFLAVIPYLLIPYLLFSQIKRVDGAVTKIVQTITVVSILLPYYYLLYRLDVPRIIETELIVLPWILLVIVLSTRLWSSQQALMKKLEYGVLVAAAIFLLNDTLIQNNPLEGIILGILCLISIIGGFYKRKKSFFFIGIGTLGVNVLINTREYWGNLPWWAYLLAAGLILIVVASLNEIEKNNGGKKPKINKEVIIEKFKSWQ</sequence>